<proteinExistence type="predicted"/>
<accession>A0AAD9JH39</accession>
<dbReference type="AlphaFoldDB" id="A0AAD9JH39"/>
<keyword evidence="2" id="KW-1185">Reference proteome</keyword>
<organism evidence="1 2">
    <name type="scientific">Paralvinella palmiformis</name>
    <dbReference type="NCBI Taxonomy" id="53620"/>
    <lineage>
        <taxon>Eukaryota</taxon>
        <taxon>Metazoa</taxon>
        <taxon>Spiralia</taxon>
        <taxon>Lophotrochozoa</taxon>
        <taxon>Annelida</taxon>
        <taxon>Polychaeta</taxon>
        <taxon>Sedentaria</taxon>
        <taxon>Canalipalpata</taxon>
        <taxon>Terebellida</taxon>
        <taxon>Terebelliformia</taxon>
        <taxon>Alvinellidae</taxon>
        <taxon>Paralvinella</taxon>
    </lineage>
</organism>
<dbReference type="Proteomes" id="UP001208570">
    <property type="component" value="Unassembled WGS sequence"/>
</dbReference>
<evidence type="ECO:0000313" key="1">
    <source>
        <dbReference type="EMBL" id="KAK2153063.1"/>
    </source>
</evidence>
<reference evidence="1" key="1">
    <citation type="journal article" date="2023" name="Mol. Biol. Evol.">
        <title>Third-Generation Sequencing Reveals the Adaptive Role of the Epigenome in Three Deep-Sea Polychaetes.</title>
        <authorList>
            <person name="Perez M."/>
            <person name="Aroh O."/>
            <person name="Sun Y."/>
            <person name="Lan Y."/>
            <person name="Juniper S.K."/>
            <person name="Young C.R."/>
            <person name="Angers B."/>
            <person name="Qian P.Y."/>
        </authorList>
    </citation>
    <scope>NUCLEOTIDE SEQUENCE</scope>
    <source>
        <strain evidence="1">P08H-3</strain>
    </source>
</reference>
<protein>
    <submittedName>
        <fullName evidence="1">Uncharacterized protein</fullName>
    </submittedName>
</protein>
<evidence type="ECO:0000313" key="2">
    <source>
        <dbReference type="Proteomes" id="UP001208570"/>
    </source>
</evidence>
<gene>
    <name evidence="1" type="ORF">LSH36_309g02018</name>
</gene>
<dbReference type="EMBL" id="JAODUP010000309">
    <property type="protein sequence ID" value="KAK2153063.1"/>
    <property type="molecule type" value="Genomic_DNA"/>
</dbReference>
<sequence length="264" mass="28697">MKMVEKSSCLFLYYTAVPDMSNSVTSTPTSSDVASVISVTCSNSCSNKHILDTEEETPCVSHHPQKKLKANYFSSEKEGFSLGKADPVTPMIQSSCINITHKEKGERLENVEKDSVISGDTILQKEVAKSSSVHCKEVGKCFEFASDVATTKHQPDDGAVCQTSGRSSVACGTSTALVDSGSLRSTINRLSQGQSDRRCHISGVNSRSNIDLANCNPNNLPQGLIRSEPVTFEEARDGLMTALAYLETNHILPGTTFKFLKRHR</sequence>
<comment type="caution">
    <text evidence="1">The sequence shown here is derived from an EMBL/GenBank/DDBJ whole genome shotgun (WGS) entry which is preliminary data.</text>
</comment>
<name>A0AAD9JH39_9ANNE</name>